<feature type="transmembrane region" description="Helical" evidence="14">
    <location>
        <begin position="447"/>
        <end position="467"/>
    </location>
</feature>
<protein>
    <recommendedName>
        <fullName evidence="12 14">GPI alpha-1,4-mannosyltransferase I, catalytic subunit</fullName>
        <ecNumber evidence="14">2.4.1.-</ecNumber>
    </recommendedName>
    <alternativeName>
        <fullName evidence="14">GPI mannosyltransferase I</fullName>
    </alternativeName>
</protein>
<dbReference type="InterPro" id="IPR009069">
    <property type="entry name" value="Cys_alpha_HP_mot_SF"/>
</dbReference>
<dbReference type="Pfam" id="PF05007">
    <property type="entry name" value="Mannosyl_trans"/>
    <property type="match status" value="1"/>
</dbReference>
<keyword evidence="13" id="KW-1015">Disulfide bond</keyword>
<evidence type="ECO:0000256" key="7">
    <source>
        <dbReference type="ARBA" id="ARBA00022692"/>
    </source>
</evidence>
<proteinExistence type="inferred from homology"/>
<dbReference type="EnsemblMetazoa" id="AEPI011061-RA">
    <property type="protein sequence ID" value="AEPI011061-PA"/>
    <property type="gene ID" value="AEPI011061"/>
</dbReference>
<feature type="transmembrane region" description="Helical" evidence="14">
    <location>
        <begin position="365"/>
        <end position="389"/>
    </location>
</feature>
<dbReference type="STRING" id="199890.A0A182PVS4"/>
<dbReference type="GO" id="GO:0005789">
    <property type="term" value="C:endoplasmic reticulum membrane"/>
    <property type="evidence" value="ECO:0007669"/>
    <property type="project" value="UniProtKB-SubCell"/>
</dbReference>
<feature type="transmembrane region" description="Helical" evidence="14">
    <location>
        <begin position="479"/>
        <end position="498"/>
    </location>
</feature>
<dbReference type="GO" id="GO:0006506">
    <property type="term" value="P:GPI anchor biosynthetic process"/>
    <property type="evidence" value="ECO:0007669"/>
    <property type="project" value="UniProtKB-UniPathway"/>
</dbReference>
<dbReference type="EC" id="2.4.1.-" evidence="14"/>
<feature type="transmembrane region" description="Helical" evidence="14">
    <location>
        <begin position="266"/>
        <end position="290"/>
    </location>
</feature>
<accession>A0A182PVS4</accession>
<evidence type="ECO:0000313" key="16">
    <source>
        <dbReference type="Proteomes" id="UP000075885"/>
    </source>
</evidence>
<name>A0A182PVS4_9DIPT</name>
<dbReference type="PROSITE" id="PS51808">
    <property type="entry name" value="CHCH"/>
    <property type="match status" value="1"/>
</dbReference>
<feature type="transmembrane region" description="Helical" evidence="14">
    <location>
        <begin position="148"/>
        <end position="169"/>
    </location>
</feature>
<evidence type="ECO:0000256" key="10">
    <source>
        <dbReference type="ARBA" id="ARBA00023136"/>
    </source>
</evidence>
<dbReference type="AlphaFoldDB" id="A0A182PVS4"/>
<comment type="function">
    <text evidence="11 14">Catalytic subunit of the glycosylphosphatidylinositol-mannosyltransferase I complex which catalyzes the transfer of the first mannose, via an alpha-1,4 bond from a dolichol-phosphate-mannose (Dol-P-Man) to the glucosaminyl acyl phosphatidylinositol (GlcN-(acyl)PI) intermediate to generate alpha-D-Man-(1-&gt;4)-alpha-D-GlcN-(1-&gt;6)-(1-radyl,2-acyl-sn-glycero-3-phospho)-2-acyl-inositol and participates in the sixth step of the glycosylphosphatidylinositol-anchor biosynthesis.</text>
</comment>
<feature type="transmembrane region" description="Helical" evidence="14">
    <location>
        <begin position="236"/>
        <end position="254"/>
    </location>
</feature>
<dbReference type="Pfam" id="PF08991">
    <property type="entry name" value="CMC4"/>
    <property type="match status" value="1"/>
</dbReference>
<evidence type="ECO:0000256" key="14">
    <source>
        <dbReference type="RuleBase" id="RU365064"/>
    </source>
</evidence>
<dbReference type="PANTHER" id="PTHR12886:SF0">
    <property type="entry name" value="GPI MANNOSYLTRANSFERASE 1"/>
    <property type="match status" value="1"/>
</dbReference>
<dbReference type="VEuPathDB" id="VectorBase:AEPI011061"/>
<feature type="transmembrane region" description="Helical" evidence="14">
    <location>
        <begin position="124"/>
        <end position="142"/>
    </location>
</feature>
<feature type="transmembrane region" description="Helical" evidence="14">
    <location>
        <begin position="314"/>
        <end position="335"/>
    </location>
</feature>
<dbReference type="UniPathway" id="UPA00196"/>
<dbReference type="PANTHER" id="PTHR12886">
    <property type="entry name" value="PIG-M MANNOSYLTRANSFERASE"/>
    <property type="match status" value="1"/>
</dbReference>
<comment type="pathway">
    <text evidence="2 14">Glycolipid biosynthesis; glycosylphosphatidylinositol-anchor biosynthesis.</text>
</comment>
<dbReference type="GO" id="GO:0051751">
    <property type="term" value="F:alpha-1,4-mannosyltransferase activity"/>
    <property type="evidence" value="ECO:0007669"/>
    <property type="project" value="InterPro"/>
</dbReference>
<keyword evidence="6 14" id="KW-0808">Transferase</keyword>
<evidence type="ECO:0000256" key="3">
    <source>
        <dbReference type="ARBA" id="ARBA00011071"/>
    </source>
</evidence>
<evidence type="ECO:0000256" key="6">
    <source>
        <dbReference type="ARBA" id="ARBA00022679"/>
    </source>
</evidence>
<keyword evidence="4 14" id="KW-0337">GPI-anchor biosynthesis</keyword>
<dbReference type="Proteomes" id="UP000075885">
    <property type="component" value="Unassembled WGS sequence"/>
</dbReference>
<evidence type="ECO:0000256" key="8">
    <source>
        <dbReference type="ARBA" id="ARBA00022824"/>
    </source>
</evidence>
<dbReference type="SUPFAM" id="SSF47072">
    <property type="entry name" value="Cysteine alpha-hairpin motif"/>
    <property type="match status" value="1"/>
</dbReference>
<feature type="disulfide bond" evidence="13">
    <location>
        <begin position="20"/>
        <end position="31"/>
    </location>
</feature>
<evidence type="ECO:0000313" key="15">
    <source>
        <dbReference type="EnsemblMetazoa" id="AEPI011061-PA"/>
    </source>
</evidence>
<dbReference type="InterPro" id="IPR027179">
    <property type="entry name" value="CMC4"/>
</dbReference>
<evidence type="ECO:0000256" key="11">
    <source>
        <dbReference type="ARBA" id="ARBA00093408"/>
    </source>
</evidence>
<keyword evidence="7 14" id="KW-0812">Transmembrane</keyword>
<keyword evidence="8 14" id="KW-0256">Endoplasmic reticulum</keyword>
<dbReference type="InterPro" id="IPR007704">
    <property type="entry name" value="PIG-M"/>
</dbReference>
<evidence type="ECO:0000256" key="9">
    <source>
        <dbReference type="ARBA" id="ARBA00022989"/>
    </source>
</evidence>
<keyword evidence="9 14" id="KW-1133">Transmembrane helix</keyword>
<feature type="disulfide bond" evidence="13">
    <location>
        <begin position="42"/>
        <end position="52"/>
    </location>
</feature>
<evidence type="ECO:0000256" key="12">
    <source>
        <dbReference type="ARBA" id="ARBA00093608"/>
    </source>
</evidence>
<reference evidence="15" key="2">
    <citation type="submission" date="2020-05" db="UniProtKB">
        <authorList>
            <consortium name="EnsemblMetazoa"/>
        </authorList>
    </citation>
    <scope>IDENTIFICATION</scope>
    <source>
        <strain evidence="15">Epiroticus2</strain>
    </source>
</reference>
<keyword evidence="10 14" id="KW-0472">Membrane</keyword>
<sequence>MSKSKPKDPCKPAACKIQTCLREHNYDEVKCYDVIEDMRQCCLKWHKVSLCCSGIQLDLPGALPPREIRSLRIGPNTLIRVFLIYYGEVQDSLSDVQYTDVDYRVVTDGANHVLALGSPFKRHTYRYTPFLAYLVLPNLLVHPSFGKFMFSLFDILIGVLIKWILLNCYRSNKISIETKLLKLETLNNRNKYLIKRKNEILNSNNEALPPKYIRMAELSAYCWLYNPLTMIIATRGNGDCVSCSLVLLSIYFLLKNEQTNVQYFIAGLFLGLAIHFRLYPIGFCLAFYLATQNRTLEKWHDIVHSIMKPNSKQIALVLGTVVALGTTTAIFYWLYGYQFLYESMLYHLVRKDTRHNFSLYFYLQYLSSTLNVTILEKVLTFLPQLILILMLTVRYGQHRQTLAFGLFAIAFVMVTYNPVVTSQYFVWFLSLLPLCVKNFRNIGIRKAVFIPVMWFISQGGWLLPAYLLEFKGWNTFEFIWIQSIVFFFSNVLILQMLISNYDIAYNYKID</sequence>
<feature type="transmembrane region" description="Helical" evidence="14">
    <location>
        <begin position="401"/>
        <end position="418"/>
    </location>
</feature>
<evidence type="ECO:0000256" key="4">
    <source>
        <dbReference type="ARBA" id="ARBA00022502"/>
    </source>
</evidence>
<evidence type="ECO:0000256" key="5">
    <source>
        <dbReference type="ARBA" id="ARBA00022676"/>
    </source>
</evidence>
<organism evidence="15 16">
    <name type="scientific">Anopheles epiroticus</name>
    <dbReference type="NCBI Taxonomy" id="199890"/>
    <lineage>
        <taxon>Eukaryota</taxon>
        <taxon>Metazoa</taxon>
        <taxon>Ecdysozoa</taxon>
        <taxon>Arthropoda</taxon>
        <taxon>Hexapoda</taxon>
        <taxon>Insecta</taxon>
        <taxon>Pterygota</taxon>
        <taxon>Neoptera</taxon>
        <taxon>Endopterygota</taxon>
        <taxon>Diptera</taxon>
        <taxon>Nematocera</taxon>
        <taxon>Culicoidea</taxon>
        <taxon>Culicidae</taxon>
        <taxon>Anophelinae</taxon>
        <taxon>Anopheles</taxon>
    </lineage>
</organism>
<feature type="disulfide bond" evidence="13">
    <location>
        <begin position="10"/>
        <end position="41"/>
    </location>
</feature>
<evidence type="ECO:0000256" key="1">
    <source>
        <dbReference type="ARBA" id="ARBA00004477"/>
    </source>
</evidence>
<dbReference type="GO" id="GO:0004376">
    <property type="term" value="F:GPI mannosyltransferase activity"/>
    <property type="evidence" value="ECO:0007669"/>
    <property type="project" value="InterPro"/>
</dbReference>
<reference evidence="16" key="1">
    <citation type="submission" date="2013-03" db="EMBL/GenBank/DDBJ databases">
        <title>The Genome Sequence of Anopheles epiroticus epiroticus2.</title>
        <authorList>
            <consortium name="The Broad Institute Genomics Platform"/>
            <person name="Neafsey D.E."/>
            <person name="Howell P."/>
            <person name="Walker B."/>
            <person name="Young S.K."/>
            <person name="Zeng Q."/>
            <person name="Gargeya S."/>
            <person name="Fitzgerald M."/>
            <person name="Haas B."/>
            <person name="Abouelleil A."/>
            <person name="Allen A.W."/>
            <person name="Alvarado L."/>
            <person name="Arachchi H.M."/>
            <person name="Berlin A.M."/>
            <person name="Chapman S.B."/>
            <person name="Gainer-Dewar J."/>
            <person name="Goldberg J."/>
            <person name="Griggs A."/>
            <person name="Gujja S."/>
            <person name="Hansen M."/>
            <person name="Howarth C."/>
            <person name="Imamovic A."/>
            <person name="Ireland A."/>
            <person name="Larimer J."/>
            <person name="McCowan C."/>
            <person name="Murphy C."/>
            <person name="Pearson M."/>
            <person name="Poon T.W."/>
            <person name="Priest M."/>
            <person name="Roberts A."/>
            <person name="Saif S."/>
            <person name="Shea T."/>
            <person name="Sisk P."/>
            <person name="Sykes S."/>
            <person name="Wortman J."/>
            <person name="Nusbaum C."/>
            <person name="Birren B."/>
        </authorList>
    </citation>
    <scope>NUCLEOTIDE SEQUENCE [LARGE SCALE GENOMIC DNA]</scope>
    <source>
        <strain evidence="16">Epiroticus2</strain>
    </source>
</reference>
<evidence type="ECO:0000256" key="13">
    <source>
        <dbReference type="PIRSR" id="PIRSR627179-50"/>
    </source>
</evidence>
<keyword evidence="16" id="KW-1185">Reference proteome</keyword>
<comment type="subcellular location">
    <subcellularLocation>
        <location evidence="1 14">Endoplasmic reticulum membrane</location>
        <topology evidence="1 14">Multi-pass membrane protein</topology>
    </subcellularLocation>
</comment>
<dbReference type="Gene3D" id="1.10.287.1130">
    <property type="entry name" value="CytochromE C oxidase copper chaperone"/>
    <property type="match status" value="1"/>
</dbReference>
<evidence type="ECO:0000256" key="2">
    <source>
        <dbReference type="ARBA" id="ARBA00004687"/>
    </source>
</evidence>
<comment type="similarity">
    <text evidence="3 14">Belongs to the PIGM family.</text>
</comment>
<keyword evidence="5 14" id="KW-0328">Glycosyltransferase</keyword>
<dbReference type="GO" id="GO:1990529">
    <property type="term" value="C:glycosylphosphatidylinositol-mannosyltransferase I complex"/>
    <property type="evidence" value="ECO:0007669"/>
    <property type="project" value="TreeGrafter"/>
</dbReference>